<reference evidence="2" key="1">
    <citation type="submission" date="2022-08" db="EMBL/GenBank/DDBJ databases">
        <authorList>
            <person name="Gutierrez-Valencia J."/>
        </authorList>
    </citation>
    <scope>NUCLEOTIDE SEQUENCE</scope>
</reference>
<accession>A0AAV0HEF1</accession>
<protein>
    <submittedName>
        <fullName evidence="2">Uncharacterized protein</fullName>
    </submittedName>
</protein>
<evidence type="ECO:0000313" key="3">
    <source>
        <dbReference type="Proteomes" id="UP001154282"/>
    </source>
</evidence>
<sequence length="38" mass="4580">MAKRDTLLQLSRRRVHYHSKDRRHPNPSAHRRQSGVCE</sequence>
<comment type="caution">
    <text evidence="2">The sequence shown here is derived from an EMBL/GenBank/DDBJ whole genome shotgun (WGS) entry which is preliminary data.</text>
</comment>
<evidence type="ECO:0000256" key="1">
    <source>
        <dbReference type="SAM" id="MobiDB-lite"/>
    </source>
</evidence>
<proteinExistence type="predicted"/>
<organism evidence="2 3">
    <name type="scientific">Linum tenue</name>
    <dbReference type="NCBI Taxonomy" id="586396"/>
    <lineage>
        <taxon>Eukaryota</taxon>
        <taxon>Viridiplantae</taxon>
        <taxon>Streptophyta</taxon>
        <taxon>Embryophyta</taxon>
        <taxon>Tracheophyta</taxon>
        <taxon>Spermatophyta</taxon>
        <taxon>Magnoliopsida</taxon>
        <taxon>eudicotyledons</taxon>
        <taxon>Gunneridae</taxon>
        <taxon>Pentapetalae</taxon>
        <taxon>rosids</taxon>
        <taxon>fabids</taxon>
        <taxon>Malpighiales</taxon>
        <taxon>Linaceae</taxon>
        <taxon>Linum</taxon>
    </lineage>
</organism>
<evidence type="ECO:0000313" key="2">
    <source>
        <dbReference type="EMBL" id="CAI0383609.1"/>
    </source>
</evidence>
<dbReference type="AlphaFoldDB" id="A0AAV0HEF1"/>
<gene>
    <name evidence="2" type="ORF">LITE_LOCUS4069</name>
</gene>
<feature type="compositionally biased region" description="Basic residues" evidence="1">
    <location>
        <begin position="11"/>
        <end position="38"/>
    </location>
</feature>
<keyword evidence="3" id="KW-1185">Reference proteome</keyword>
<dbReference type="EMBL" id="CAMGYJ010000002">
    <property type="protein sequence ID" value="CAI0383609.1"/>
    <property type="molecule type" value="Genomic_DNA"/>
</dbReference>
<feature type="region of interest" description="Disordered" evidence="1">
    <location>
        <begin position="1"/>
        <end position="38"/>
    </location>
</feature>
<name>A0AAV0HEF1_9ROSI</name>
<dbReference type="Proteomes" id="UP001154282">
    <property type="component" value="Unassembled WGS sequence"/>
</dbReference>